<proteinExistence type="predicted"/>
<keyword evidence="2" id="KW-1185">Reference proteome</keyword>
<name>A0ACC2F7U6_DALPE</name>
<protein>
    <submittedName>
        <fullName evidence="1">Uncharacterized protein</fullName>
    </submittedName>
</protein>
<comment type="caution">
    <text evidence="1">The sequence shown here is derived from an EMBL/GenBank/DDBJ whole genome shotgun (WGS) entry which is preliminary data.</text>
</comment>
<dbReference type="Proteomes" id="UP001157502">
    <property type="component" value="Chromosome 32"/>
</dbReference>
<sequence>MNAFMLLLEWQPEWQLTSDRGGGRDYHQCLRNPASLRTTERLLKPGWVSAPQTGRGVDQQVSFCGLGVLFCLPRDWLDCIQCRVRQVLVRQAAGSSVTAPDQAGSAVLVSMERTLALCLTDLYCVTLSDVGYSGRTERKLE</sequence>
<reference evidence="1" key="1">
    <citation type="submission" date="2021-05" db="EMBL/GenBank/DDBJ databases">
        <authorList>
            <person name="Pan Q."/>
            <person name="Jouanno E."/>
            <person name="Zahm M."/>
            <person name="Klopp C."/>
            <person name="Cabau C."/>
            <person name="Louis A."/>
            <person name="Berthelot C."/>
            <person name="Parey E."/>
            <person name="Roest Crollius H."/>
            <person name="Montfort J."/>
            <person name="Robinson-Rechavi M."/>
            <person name="Bouchez O."/>
            <person name="Lampietro C."/>
            <person name="Lopez Roques C."/>
            <person name="Donnadieu C."/>
            <person name="Postlethwait J."/>
            <person name="Bobe J."/>
            <person name="Dillon D."/>
            <person name="Chandos A."/>
            <person name="von Hippel F."/>
            <person name="Guiguen Y."/>
        </authorList>
    </citation>
    <scope>NUCLEOTIDE SEQUENCE</scope>
    <source>
        <strain evidence="1">YG-Jan2019</strain>
    </source>
</reference>
<accession>A0ACC2F7U6</accession>
<gene>
    <name evidence="1" type="ORF">DPEC_G00326440</name>
</gene>
<evidence type="ECO:0000313" key="1">
    <source>
        <dbReference type="EMBL" id="KAJ7987434.1"/>
    </source>
</evidence>
<dbReference type="EMBL" id="CM055759">
    <property type="protein sequence ID" value="KAJ7987434.1"/>
    <property type="molecule type" value="Genomic_DNA"/>
</dbReference>
<evidence type="ECO:0000313" key="2">
    <source>
        <dbReference type="Proteomes" id="UP001157502"/>
    </source>
</evidence>
<organism evidence="1 2">
    <name type="scientific">Dallia pectoralis</name>
    <name type="common">Alaska blackfish</name>
    <dbReference type="NCBI Taxonomy" id="75939"/>
    <lineage>
        <taxon>Eukaryota</taxon>
        <taxon>Metazoa</taxon>
        <taxon>Chordata</taxon>
        <taxon>Craniata</taxon>
        <taxon>Vertebrata</taxon>
        <taxon>Euteleostomi</taxon>
        <taxon>Actinopterygii</taxon>
        <taxon>Neopterygii</taxon>
        <taxon>Teleostei</taxon>
        <taxon>Protacanthopterygii</taxon>
        <taxon>Esociformes</taxon>
        <taxon>Umbridae</taxon>
        <taxon>Dallia</taxon>
    </lineage>
</organism>